<proteinExistence type="inferred from homology"/>
<reference evidence="8" key="2">
    <citation type="submission" date="2014-02" db="EMBL/GenBank/DDBJ databases">
        <title>Complete DNA sequence of /Kuraishia capsulata/ illustrates novel genomic features among budding yeasts (/Saccharomycotina/).</title>
        <authorList>
            <person name="Morales L."/>
            <person name="Noel B."/>
            <person name="Porcel B."/>
            <person name="Marcet-Houben M."/>
            <person name="Hullo M-F."/>
            <person name="Sacerdot C."/>
            <person name="Tekaia F."/>
            <person name="Leh-Louis V."/>
            <person name="Despons L."/>
            <person name="Khanna V."/>
            <person name="Aury J-M."/>
            <person name="Barbe V."/>
            <person name="Couloux A."/>
            <person name="Labadie K."/>
            <person name="Pelletier E."/>
            <person name="Souciet J-L."/>
            <person name="Boekhout T."/>
            <person name="Gabaldon T."/>
            <person name="Wincker P."/>
            <person name="Dujon B."/>
        </authorList>
    </citation>
    <scope>NUCLEOTIDE SEQUENCE</scope>
    <source>
        <strain evidence="8">CBS 1993</strain>
    </source>
</reference>
<keyword evidence="5" id="KW-0539">Nucleus</keyword>
<evidence type="ECO:0000313" key="8">
    <source>
        <dbReference type="EMBL" id="CDK28442.1"/>
    </source>
</evidence>
<comment type="subcellular location">
    <subcellularLocation>
        <location evidence="1">Nucleus</location>
    </subcellularLocation>
</comment>
<feature type="domain" description="Origin recognition complex subunit 3 winged helix C-terminal" evidence="7">
    <location>
        <begin position="593"/>
        <end position="750"/>
    </location>
</feature>
<organism evidence="8 9">
    <name type="scientific">Kuraishia capsulata CBS 1993</name>
    <dbReference type="NCBI Taxonomy" id="1382522"/>
    <lineage>
        <taxon>Eukaryota</taxon>
        <taxon>Fungi</taxon>
        <taxon>Dikarya</taxon>
        <taxon>Ascomycota</taxon>
        <taxon>Saccharomycotina</taxon>
        <taxon>Pichiomycetes</taxon>
        <taxon>Pichiales</taxon>
        <taxon>Pichiaceae</taxon>
        <taxon>Kuraishia</taxon>
    </lineage>
</organism>
<dbReference type="PANTHER" id="PTHR12748">
    <property type="entry name" value="ORIGIN RECOGNITION COMPLEX SUBUNIT 3"/>
    <property type="match status" value="1"/>
</dbReference>
<feature type="domain" description="Origin recognition complex subunit 3 N-terminal" evidence="6">
    <location>
        <begin position="7"/>
        <end position="350"/>
    </location>
</feature>
<keyword evidence="4" id="KW-0238">DNA-binding</keyword>
<dbReference type="Pfam" id="PF18137">
    <property type="entry name" value="WHD_ORC"/>
    <property type="match status" value="1"/>
</dbReference>
<dbReference type="HOGENOM" id="CLU_403318_0_0_1"/>
<dbReference type="RefSeq" id="XP_022460432.1">
    <property type="nucleotide sequence ID" value="XM_022601158.1"/>
</dbReference>
<dbReference type="GO" id="GO:0005656">
    <property type="term" value="C:nuclear pre-replicative complex"/>
    <property type="evidence" value="ECO:0007669"/>
    <property type="project" value="TreeGrafter"/>
</dbReference>
<dbReference type="EMBL" id="HG793129">
    <property type="protein sequence ID" value="CDK28442.1"/>
    <property type="molecule type" value="Genomic_DNA"/>
</dbReference>
<dbReference type="GeneID" id="34521820"/>
<dbReference type="InterPro" id="IPR020795">
    <property type="entry name" value="ORC3"/>
</dbReference>
<evidence type="ECO:0000259" key="7">
    <source>
        <dbReference type="Pfam" id="PF18137"/>
    </source>
</evidence>
<sequence>MASYLNDFEDAQKSVYMLEPARKKLKKGVPNHVETLKAYHSEELFDPENTSVFPRLLGGAESQDICDKRYKKFRSSWAYQQQKIDAVLLQESEGFYDQLRKFLVHGFSNHDFEIKKLKTALLYMGSNISNHSRTIDDFCDFLKTKENKVVISRISSRNCPSLIFAIGQIIGCSEAAAELQSMSDNEAFEEPQQDLITSKKLDLSNMFVSLQRTKSCLTVIIQDADSLPPNILEPLLDLLNHSAPLVRVSVLLGISTPLSVFQDKLSRETIRQLHAVPFQTNNSKKIIDRVLETVLFNTDRVSYNDLIIGPRVLDLLWKQRDANVLSVTAFISLLKFIFMIHYYDQPLSVFWSLDDTEEITPEHLKVLRSLSSVTDFIFHAARDPETPKEEAKQLFMDVMTNDEMLVELTRDTKDNLFTWITGFAEYVDLVYLVHQYFATGSKKRMSKIEIAANVYRAPEGLVKSEHYKETLDALAGVSYSEMLTFIETLGKSRVAVALKGIIRDQLDLAAKEFANKPELKNVSLASKSLPPKYQERLEAISIGLVKLLFRYENNCLIPLQNDEMVGKEMCTIDIPSGNPNKSLLLSAFFPAARSTILNALHDPRLYLENIHYIKPPTCEDANSAGNQLSKAVRPILTELFHLYREANTVINIYDFYQAFQANFPRENVVDALVSMLDSADSSSVLEDLATRKNLLLLLKTIQSDNGKESELAWDKLSLALFYQGVAEMQMLGLVRDARGGKTEILDKLIWKDL</sequence>
<dbReference type="PANTHER" id="PTHR12748:SF0">
    <property type="entry name" value="ORIGIN RECOGNITION COMPLEX SUBUNIT 3"/>
    <property type="match status" value="1"/>
</dbReference>
<keyword evidence="9" id="KW-1185">Reference proteome</keyword>
<reference evidence="8" key="1">
    <citation type="submission" date="2013-12" db="EMBL/GenBank/DDBJ databases">
        <authorList>
            <person name="Genoscope - CEA"/>
        </authorList>
    </citation>
    <scope>NUCLEOTIDE SEQUENCE</scope>
    <source>
        <strain evidence="8">CBS 1993</strain>
    </source>
</reference>
<dbReference type="InterPro" id="IPR045667">
    <property type="entry name" value="ORC3_N"/>
</dbReference>
<evidence type="ECO:0000256" key="4">
    <source>
        <dbReference type="ARBA" id="ARBA00023125"/>
    </source>
</evidence>
<name>W6MTB9_9ASCO</name>
<dbReference type="InterPro" id="IPR040855">
    <property type="entry name" value="ORC_WH_C"/>
</dbReference>
<evidence type="ECO:0000256" key="1">
    <source>
        <dbReference type="ARBA" id="ARBA00004123"/>
    </source>
</evidence>
<dbReference type="AlphaFoldDB" id="W6MTB9"/>
<dbReference type="GO" id="GO:0031261">
    <property type="term" value="C:DNA replication preinitiation complex"/>
    <property type="evidence" value="ECO:0007669"/>
    <property type="project" value="TreeGrafter"/>
</dbReference>
<evidence type="ECO:0000256" key="2">
    <source>
        <dbReference type="ARBA" id="ARBA00010977"/>
    </source>
</evidence>
<protein>
    <submittedName>
        <fullName evidence="8">Uncharacterized protein</fullName>
    </submittedName>
</protein>
<dbReference type="GO" id="GO:0005664">
    <property type="term" value="C:nuclear origin of replication recognition complex"/>
    <property type="evidence" value="ECO:0007669"/>
    <property type="project" value="InterPro"/>
</dbReference>
<dbReference type="STRING" id="1382522.W6MTB9"/>
<evidence type="ECO:0000259" key="6">
    <source>
        <dbReference type="Pfam" id="PF07034"/>
    </source>
</evidence>
<gene>
    <name evidence="8" type="ORF">KUCA_T00004424001</name>
</gene>
<dbReference type="OrthoDB" id="10265211at2759"/>
<dbReference type="Pfam" id="PF07034">
    <property type="entry name" value="ORC3_N"/>
    <property type="match status" value="1"/>
</dbReference>
<dbReference type="CDD" id="cd20704">
    <property type="entry name" value="Orc3"/>
    <property type="match status" value="1"/>
</dbReference>
<evidence type="ECO:0000256" key="3">
    <source>
        <dbReference type="ARBA" id="ARBA00022705"/>
    </source>
</evidence>
<accession>W6MTB9</accession>
<dbReference type="GO" id="GO:0003688">
    <property type="term" value="F:DNA replication origin binding"/>
    <property type="evidence" value="ECO:0007669"/>
    <property type="project" value="TreeGrafter"/>
</dbReference>
<evidence type="ECO:0000313" key="9">
    <source>
        <dbReference type="Proteomes" id="UP000019384"/>
    </source>
</evidence>
<dbReference type="GO" id="GO:0006270">
    <property type="term" value="P:DNA replication initiation"/>
    <property type="evidence" value="ECO:0007669"/>
    <property type="project" value="TreeGrafter"/>
</dbReference>
<evidence type="ECO:0000256" key="5">
    <source>
        <dbReference type="ARBA" id="ARBA00023242"/>
    </source>
</evidence>
<keyword evidence="3" id="KW-0235">DNA replication</keyword>
<dbReference type="Proteomes" id="UP000019384">
    <property type="component" value="Unassembled WGS sequence"/>
</dbReference>
<comment type="similarity">
    <text evidence="2">Belongs to the ORC3 family.</text>
</comment>